<evidence type="ECO:0000313" key="2">
    <source>
        <dbReference type="Proteomes" id="UP000789920"/>
    </source>
</evidence>
<sequence length="246" mass="29022">MTLLALMYSQILIVNTKGLTHNISDILEVSSYHLNTLSQWDSKPRINFVLRDMKDARKIDARGNFLHFKNSKDIQQWNAIKKIVNSYDETLLESYKCLDQETNKYLSQALADFWLKVSNQYNPKIIDEESQLIKLAKDKIGEAVEKILEENKDKTSKDFEKIFSKSKRDELFDIEWKKIEENHQAFMLSMIIETKKLEEHAIEDRTSKISDENKPREKFNQRFWNTLVKPATLVKSDPLDDLQFLE</sequence>
<evidence type="ECO:0000313" key="1">
    <source>
        <dbReference type="EMBL" id="CAG8792738.1"/>
    </source>
</evidence>
<comment type="caution">
    <text evidence="1">The sequence shown here is derived from an EMBL/GenBank/DDBJ whole genome shotgun (WGS) entry which is preliminary data.</text>
</comment>
<reference evidence="1" key="1">
    <citation type="submission" date="2021-06" db="EMBL/GenBank/DDBJ databases">
        <authorList>
            <person name="Kallberg Y."/>
            <person name="Tangrot J."/>
            <person name="Rosling A."/>
        </authorList>
    </citation>
    <scope>NUCLEOTIDE SEQUENCE</scope>
    <source>
        <strain evidence="1">MA461A</strain>
    </source>
</reference>
<protein>
    <submittedName>
        <fullName evidence="1">23896_t:CDS:1</fullName>
    </submittedName>
</protein>
<feature type="non-terminal residue" evidence="1">
    <location>
        <position position="246"/>
    </location>
</feature>
<gene>
    <name evidence="1" type="ORF">RPERSI_LOCUS19452</name>
</gene>
<dbReference type="Proteomes" id="UP000789920">
    <property type="component" value="Unassembled WGS sequence"/>
</dbReference>
<keyword evidence="2" id="KW-1185">Reference proteome</keyword>
<name>A0ACA9RGX5_9GLOM</name>
<organism evidence="1 2">
    <name type="scientific">Racocetra persica</name>
    <dbReference type="NCBI Taxonomy" id="160502"/>
    <lineage>
        <taxon>Eukaryota</taxon>
        <taxon>Fungi</taxon>
        <taxon>Fungi incertae sedis</taxon>
        <taxon>Mucoromycota</taxon>
        <taxon>Glomeromycotina</taxon>
        <taxon>Glomeromycetes</taxon>
        <taxon>Diversisporales</taxon>
        <taxon>Gigasporaceae</taxon>
        <taxon>Racocetra</taxon>
    </lineage>
</organism>
<accession>A0ACA9RGX5</accession>
<proteinExistence type="predicted"/>
<dbReference type="EMBL" id="CAJVQC010053318">
    <property type="protein sequence ID" value="CAG8792738.1"/>
    <property type="molecule type" value="Genomic_DNA"/>
</dbReference>